<dbReference type="PRINTS" id="PR00045">
    <property type="entry name" value="SIGMA54FCT"/>
</dbReference>
<proteinExistence type="inferred from homology"/>
<dbReference type="Pfam" id="PF04552">
    <property type="entry name" value="Sigma54_DBD"/>
    <property type="match status" value="1"/>
</dbReference>
<evidence type="ECO:0000256" key="3">
    <source>
        <dbReference type="ARBA" id="ARBA00022679"/>
    </source>
</evidence>
<comment type="similarity">
    <text evidence="1">Belongs to the sigma-54 factor family.</text>
</comment>
<dbReference type="PROSITE" id="PS00718">
    <property type="entry name" value="SIGMA54_2"/>
    <property type="match status" value="1"/>
</dbReference>
<dbReference type="Proteomes" id="UP000095492">
    <property type="component" value="Unassembled WGS sequence"/>
</dbReference>
<evidence type="ECO:0000259" key="10">
    <source>
        <dbReference type="Pfam" id="PF04963"/>
    </source>
</evidence>
<dbReference type="GeneID" id="97392294"/>
<protein>
    <submittedName>
        <fullName evidence="11">RNA polymerase factor sigma-54</fullName>
    </submittedName>
</protein>
<dbReference type="NCBIfam" id="TIGR02395">
    <property type="entry name" value="rpoN_sigma"/>
    <property type="match status" value="1"/>
</dbReference>
<keyword evidence="6" id="KW-0731">Sigma factor</keyword>
<dbReference type="Gene3D" id="1.10.10.60">
    <property type="entry name" value="Homeodomain-like"/>
    <property type="match status" value="1"/>
</dbReference>
<evidence type="ECO:0000256" key="2">
    <source>
        <dbReference type="ARBA" id="ARBA00022478"/>
    </source>
</evidence>
<dbReference type="PIRSF" id="PIRSF000774">
    <property type="entry name" value="RpoN"/>
    <property type="match status" value="1"/>
</dbReference>
<evidence type="ECO:0000256" key="7">
    <source>
        <dbReference type="ARBA" id="ARBA00023125"/>
    </source>
</evidence>
<evidence type="ECO:0000313" key="11">
    <source>
        <dbReference type="EMBL" id="CUN22139.1"/>
    </source>
</evidence>
<dbReference type="PANTHER" id="PTHR32248:SF4">
    <property type="entry name" value="RNA POLYMERASE SIGMA-54 FACTOR"/>
    <property type="match status" value="1"/>
</dbReference>
<evidence type="ECO:0000256" key="5">
    <source>
        <dbReference type="ARBA" id="ARBA00023015"/>
    </source>
</evidence>
<dbReference type="GO" id="GO:0006352">
    <property type="term" value="P:DNA-templated transcription initiation"/>
    <property type="evidence" value="ECO:0007669"/>
    <property type="project" value="InterPro"/>
</dbReference>
<keyword evidence="7" id="KW-0238">DNA-binding</keyword>
<dbReference type="GO" id="GO:0016987">
    <property type="term" value="F:sigma factor activity"/>
    <property type="evidence" value="ECO:0007669"/>
    <property type="project" value="UniProtKB-KW"/>
</dbReference>
<name>A0A173V479_EUBRA</name>
<dbReference type="Pfam" id="PF00309">
    <property type="entry name" value="Sigma54_AID"/>
    <property type="match status" value="1"/>
</dbReference>
<evidence type="ECO:0000256" key="4">
    <source>
        <dbReference type="ARBA" id="ARBA00022695"/>
    </source>
</evidence>
<keyword evidence="8" id="KW-0804">Transcription</keyword>
<dbReference type="Gene3D" id="1.10.10.1330">
    <property type="entry name" value="RNA polymerase sigma-54 factor, core-binding domain"/>
    <property type="match status" value="1"/>
</dbReference>
<gene>
    <name evidence="11" type="ORF">ERS852448_02524</name>
</gene>
<keyword evidence="2" id="KW-0240">DNA-directed RNA polymerase</keyword>
<evidence type="ECO:0000313" key="12">
    <source>
        <dbReference type="Proteomes" id="UP000095492"/>
    </source>
</evidence>
<dbReference type="InterPro" id="IPR000394">
    <property type="entry name" value="RNA_pol_sigma_54"/>
</dbReference>
<feature type="domain" description="RNA polymerase sigma factor 54 core-binding" evidence="10">
    <location>
        <begin position="95"/>
        <end position="281"/>
    </location>
</feature>
<evidence type="ECO:0000256" key="1">
    <source>
        <dbReference type="ARBA" id="ARBA00008798"/>
    </source>
</evidence>
<sequence>MELKMELSQKQVLSQHMVQSMEILQMSAQELEGYIEKLALENPVIELADSSQSKADMQQEDLQRKLDWLESTDLQNRVYYQQERDAENMEANWHDSRQSEENLEEYLHAQILLADYTELERVIMEYLICSLDSRGYFSGELAQVADHFNVSEEKVEELLQDIQELDPAGVGARNLQECLLLQIQRKKNYSDVTVEIIEHYMEEVAKNHLPNIAKKLQVSLEEVQQACEEIRSLNPKPGSSFSDREQLRYISPDAVVVKLENQFEILINEYQYPGFSISNYYQEMMQSTTDAEAKKYLQEKVQQAQWVSNCISQRSSTLSRVMHLLVERQHEFFLEGPGHKRPMRLVDLAEELDLHESTISRAMRGKYLQCSWGVFPLNYFLTSVAVKSSNTDGMEDKTPEQMKTMIREIVDSENKKKPYSDQAISDLLIAKGIKLSRRTVNKYRIEMGIPDKSGRKEF</sequence>
<keyword evidence="4" id="KW-0548">Nucleotidyltransferase</keyword>
<dbReference type="OrthoDB" id="9814402at2"/>
<dbReference type="PROSITE" id="PS50044">
    <property type="entry name" value="SIGMA54_3"/>
    <property type="match status" value="1"/>
</dbReference>
<dbReference type="RefSeq" id="WP_022035947.1">
    <property type="nucleotide sequence ID" value="NZ_CP173382.1"/>
</dbReference>
<dbReference type="GO" id="GO:0003677">
    <property type="term" value="F:DNA binding"/>
    <property type="evidence" value="ECO:0007669"/>
    <property type="project" value="UniProtKB-KW"/>
</dbReference>
<dbReference type="PROSITE" id="PS00717">
    <property type="entry name" value="SIGMA54_1"/>
    <property type="match status" value="1"/>
</dbReference>
<keyword evidence="5" id="KW-0805">Transcription regulation</keyword>
<dbReference type="InterPro" id="IPR007046">
    <property type="entry name" value="RNA_pol_sigma_54_core-bd"/>
</dbReference>
<dbReference type="InterPro" id="IPR038709">
    <property type="entry name" value="RpoN_core-bd_sf"/>
</dbReference>
<dbReference type="AlphaFoldDB" id="A0A173V479"/>
<feature type="domain" description="RNA polymerase sigma factor 54 DNA-binding" evidence="9">
    <location>
        <begin position="295"/>
        <end position="456"/>
    </location>
</feature>
<dbReference type="GO" id="GO:0016779">
    <property type="term" value="F:nucleotidyltransferase activity"/>
    <property type="evidence" value="ECO:0007669"/>
    <property type="project" value="UniProtKB-KW"/>
</dbReference>
<dbReference type="Pfam" id="PF04963">
    <property type="entry name" value="Sigma54_CBD"/>
    <property type="match status" value="1"/>
</dbReference>
<dbReference type="PANTHER" id="PTHR32248">
    <property type="entry name" value="RNA POLYMERASE SIGMA-54 FACTOR"/>
    <property type="match status" value="1"/>
</dbReference>
<dbReference type="STRING" id="39490.ERS852448_02524"/>
<dbReference type="GO" id="GO:0000428">
    <property type="term" value="C:DNA-directed RNA polymerase complex"/>
    <property type="evidence" value="ECO:0007669"/>
    <property type="project" value="UniProtKB-KW"/>
</dbReference>
<evidence type="ECO:0000256" key="6">
    <source>
        <dbReference type="ARBA" id="ARBA00023082"/>
    </source>
</evidence>
<dbReference type="EMBL" id="CYYA01000021">
    <property type="protein sequence ID" value="CUN22139.1"/>
    <property type="molecule type" value="Genomic_DNA"/>
</dbReference>
<keyword evidence="3" id="KW-0808">Transferase</keyword>
<dbReference type="GO" id="GO:0001216">
    <property type="term" value="F:DNA-binding transcription activator activity"/>
    <property type="evidence" value="ECO:0007669"/>
    <property type="project" value="InterPro"/>
</dbReference>
<accession>A0A173V479</accession>
<reference evidence="11 12" key="1">
    <citation type="submission" date="2015-09" db="EMBL/GenBank/DDBJ databases">
        <authorList>
            <consortium name="Pathogen Informatics"/>
        </authorList>
    </citation>
    <scope>NUCLEOTIDE SEQUENCE [LARGE SCALE GENOMIC DNA]</scope>
    <source>
        <strain evidence="11 12">2789STDY5608891</strain>
    </source>
</reference>
<evidence type="ECO:0000259" key="9">
    <source>
        <dbReference type="Pfam" id="PF04552"/>
    </source>
</evidence>
<evidence type="ECO:0000256" key="8">
    <source>
        <dbReference type="ARBA" id="ARBA00023163"/>
    </source>
</evidence>
<organism evidence="11 12">
    <name type="scientific">Eubacterium ramulus</name>
    <dbReference type="NCBI Taxonomy" id="39490"/>
    <lineage>
        <taxon>Bacteria</taxon>
        <taxon>Bacillati</taxon>
        <taxon>Bacillota</taxon>
        <taxon>Clostridia</taxon>
        <taxon>Eubacteriales</taxon>
        <taxon>Eubacteriaceae</taxon>
        <taxon>Eubacterium</taxon>
    </lineage>
</organism>
<dbReference type="InterPro" id="IPR007634">
    <property type="entry name" value="RNA_pol_sigma_54_DNA-bd"/>
</dbReference>